<dbReference type="InterPro" id="IPR029058">
    <property type="entry name" value="AB_hydrolase_fold"/>
</dbReference>
<dbReference type="PANTHER" id="PTHR43798">
    <property type="entry name" value="MONOACYLGLYCEROL LIPASE"/>
    <property type="match status" value="1"/>
</dbReference>
<dbReference type="PRINTS" id="PR00111">
    <property type="entry name" value="ABHYDROLASE"/>
</dbReference>
<keyword evidence="3" id="KW-1185">Reference proteome</keyword>
<dbReference type="SUPFAM" id="SSF53474">
    <property type="entry name" value="alpha/beta-Hydrolases"/>
    <property type="match status" value="1"/>
</dbReference>
<reference evidence="2 3" key="1">
    <citation type="journal article" date="2017" name="Int. J. Syst. Evol. Microbiol.">
        <title>Roseitalea porphyridii gen. nov., sp. nov., isolated from a red alga, and reclassification of Hoeflea suaedae Chung et al. 2013 as Pseudohoeflea suaedae gen. nov., comb. nov.</title>
        <authorList>
            <person name="Hyeon J.W."/>
            <person name="Jeong S.E."/>
            <person name="Baek K."/>
            <person name="Jeon C.O."/>
        </authorList>
    </citation>
    <scope>NUCLEOTIDE SEQUENCE [LARGE SCALE GENOMIC DNA]</scope>
    <source>
        <strain evidence="2 3">MA7-20</strain>
    </source>
</reference>
<dbReference type="PANTHER" id="PTHR43798:SF33">
    <property type="entry name" value="HYDROLASE, PUTATIVE (AFU_ORTHOLOGUE AFUA_2G14860)-RELATED"/>
    <property type="match status" value="1"/>
</dbReference>
<name>A0A4P6V3B8_9HYPH</name>
<dbReference type="AlphaFoldDB" id="A0A4P6V3B8"/>
<dbReference type="Proteomes" id="UP000293719">
    <property type="component" value="Chromosome"/>
</dbReference>
<dbReference type="Pfam" id="PF00561">
    <property type="entry name" value="Abhydrolase_1"/>
    <property type="match status" value="1"/>
</dbReference>
<dbReference type="KEGG" id="rpod:E0E05_11275"/>
<sequence length="319" mass="35007">MNTMLTTILIVLAVALAALGFWLWTPDLSRDRLEARYFAPDGAYIDIDGVRLHVRDTGPRGAPAIIMLHGLGSSLHTWQAWADALDDRYRVIRLDLPAHGLTGADPTGDYSMDRWVALLDGLMDALEIETAALVGNSMGGRLAWMTAAERPARVSALVLVSPDGFESPGFEYGRSPDVPALMGLMRYTLPAFMLRSNVEIAYAEKDALADNVFRRYHDMMRAPGNRAALIDMMGQVMLVPPEPLLAQIEAPTLLVWGERDRMIPATNAQDYLDGIDGAELVAFPALGHVPHEEAPARSLPPVADFLDRHLAERRDLDSG</sequence>
<evidence type="ECO:0000313" key="2">
    <source>
        <dbReference type="EMBL" id="QBK31126.1"/>
    </source>
</evidence>
<evidence type="ECO:0000259" key="1">
    <source>
        <dbReference type="Pfam" id="PF00561"/>
    </source>
</evidence>
<dbReference type="InterPro" id="IPR000073">
    <property type="entry name" value="AB_hydrolase_1"/>
</dbReference>
<dbReference type="OrthoDB" id="9815441at2"/>
<proteinExistence type="predicted"/>
<gene>
    <name evidence="2" type="ORF">E0E05_11275</name>
</gene>
<organism evidence="2 3">
    <name type="scientific">Roseitalea porphyridii</name>
    <dbReference type="NCBI Taxonomy" id="1852022"/>
    <lineage>
        <taxon>Bacteria</taxon>
        <taxon>Pseudomonadati</taxon>
        <taxon>Pseudomonadota</taxon>
        <taxon>Alphaproteobacteria</taxon>
        <taxon>Hyphomicrobiales</taxon>
        <taxon>Ahrensiaceae</taxon>
        <taxon>Roseitalea</taxon>
    </lineage>
</organism>
<dbReference type="Gene3D" id="3.40.50.1820">
    <property type="entry name" value="alpha/beta hydrolase"/>
    <property type="match status" value="1"/>
</dbReference>
<accession>A0A4P6V3B8</accession>
<dbReference type="GeneID" id="90767879"/>
<protein>
    <submittedName>
        <fullName evidence="2">Alpha/beta fold hydrolase</fullName>
    </submittedName>
</protein>
<feature type="domain" description="AB hydrolase-1" evidence="1">
    <location>
        <begin position="63"/>
        <end position="295"/>
    </location>
</feature>
<dbReference type="EMBL" id="CP036532">
    <property type="protein sequence ID" value="QBK31126.1"/>
    <property type="molecule type" value="Genomic_DNA"/>
</dbReference>
<dbReference type="GO" id="GO:0016787">
    <property type="term" value="F:hydrolase activity"/>
    <property type="evidence" value="ECO:0007669"/>
    <property type="project" value="UniProtKB-KW"/>
</dbReference>
<dbReference type="InterPro" id="IPR050266">
    <property type="entry name" value="AB_hydrolase_sf"/>
</dbReference>
<dbReference type="GO" id="GO:0016020">
    <property type="term" value="C:membrane"/>
    <property type="evidence" value="ECO:0007669"/>
    <property type="project" value="TreeGrafter"/>
</dbReference>
<keyword evidence="2" id="KW-0378">Hydrolase</keyword>
<evidence type="ECO:0000313" key="3">
    <source>
        <dbReference type="Proteomes" id="UP000293719"/>
    </source>
</evidence>
<dbReference type="RefSeq" id="WP_131616801.1">
    <property type="nucleotide sequence ID" value="NZ_CP036532.1"/>
</dbReference>